<feature type="transmembrane region" description="Helical" evidence="7">
    <location>
        <begin position="135"/>
        <end position="153"/>
    </location>
</feature>
<name>A0ABP9ALY4_9PSEU</name>
<keyword evidence="5 7" id="KW-1133">Transmembrane helix</keyword>
<dbReference type="EMBL" id="BAABHO010000009">
    <property type="protein sequence ID" value="GAA4783353.1"/>
    <property type="molecule type" value="Genomic_DNA"/>
</dbReference>
<keyword evidence="2 7" id="KW-0812">Transmembrane</keyword>
<organism evidence="10 11">
    <name type="scientific">Actinomycetospora chlora</name>
    <dbReference type="NCBI Taxonomy" id="663608"/>
    <lineage>
        <taxon>Bacteria</taxon>
        <taxon>Bacillati</taxon>
        <taxon>Actinomycetota</taxon>
        <taxon>Actinomycetes</taxon>
        <taxon>Pseudonocardiales</taxon>
        <taxon>Pseudonocardiaceae</taxon>
        <taxon>Actinomycetospora</taxon>
    </lineage>
</organism>
<feature type="transmembrane region" description="Helical" evidence="7">
    <location>
        <begin position="240"/>
        <end position="268"/>
    </location>
</feature>
<evidence type="ECO:0000256" key="2">
    <source>
        <dbReference type="ARBA" id="ARBA00022692"/>
    </source>
</evidence>
<feature type="transmembrane region" description="Helical" evidence="7">
    <location>
        <begin position="54"/>
        <end position="74"/>
    </location>
</feature>
<keyword evidence="11" id="KW-1185">Reference proteome</keyword>
<evidence type="ECO:0000259" key="9">
    <source>
        <dbReference type="PROSITE" id="PS50929"/>
    </source>
</evidence>
<comment type="caution">
    <text evidence="10">The sequence shown here is derived from an EMBL/GenBank/DDBJ whole genome shotgun (WGS) entry which is preliminary data.</text>
</comment>
<evidence type="ECO:0000256" key="4">
    <source>
        <dbReference type="ARBA" id="ARBA00022840"/>
    </source>
</evidence>
<feature type="transmembrane region" description="Helical" evidence="7">
    <location>
        <begin position="597"/>
        <end position="621"/>
    </location>
</feature>
<dbReference type="InterPro" id="IPR011527">
    <property type="entry name" value="ABC1_TM_dom"/>
</dbReference>
<dbReference type="CDD" id="cd03228">
    <property type="entry name" value="ABCC_MRP_Like"/>
    <property type="match status" value="1"/>
</dbReference>
<dbReference type="NCBIfam" id="TIGR02868">
    <property type="entry name" value="CydC"/>
    <property type="match status" value="1"/>
</dbReference>
<evidence type="ECO:0000256" key="5">
    <source>
        <dbReference type="ARBA" id="ARBA00022989"/>
    </source>
</evidence>
<reference evidence="11" key="1">
    <citation type="journal article" date="2019" name="Int. J. Syst. Evol. Microbiol.">
        <title>The Global Catalogue of Microorganisms (GCM) 10K type strain sequencing project: providing services to taxonomists for standard genome sequencing and annotation.</title>
        <authorList>
            <consortium name="The Broad Institute Genomics Platform"/>
            <consortium name="The Broad Institute Genome Sequencing Center for Infectious Disease"/>
            <person name="Wu L."/>
            <person name="Ma J."/>
        </authorList>
    </citation>
    <scope>NUCLEOTIDE SEQUENCE [LARGE SCALE GENOMIC DNA]</scope>
    <source>
        <strain evidence="11">JCM 17979</strain>
    </source>
</reference>
<keyword evidence="6 7" id="KW-0472">Membrane</keyword>
<feature type="transmembrane region" description="Helical" evidence="7">
    <location>
        <begin position="627"/>
        <end position="647"/>
    </location>
</feature>
<dbReference type="InterPro" id="IPR039421">
    <property type="entry name" value="Type_1_exporter"/>
</dbReference>
<dbReference type="InterPro" id="IPR014223">
    <property type="entry name" value="ABC_CydC/D"/>
</dbReference>
<feature type="transmembrane region" description="Helical" evidence="7">
    <location>
        <begin position="819"/>
        <end position="842"/>
    </location>
</feature>
<feature type="transmembrane region" description="Helical" evidence="7">
    <location>
        <begin position="737"/>
        <end position="757"/>
    </location>
</feature>
<feature type="domain" description="ABC transporter" evidence="8">
    <location>
        <begin position="912"/>
        <end position="1135"/>
    </location>
</feature>
<accession>A0ABP9ALY4</accession>
<dbReference type="Pfam" id="PF00005">
    <property type="entry name" value="ABC_tran"/>
    <property type="match status" value="2"/>
</dbReference>
<keyword evidence="3" id="KW-0547">Nucleotide-binding</keyword>
<dbReference type="RefSeq" id="WP_345412748.1">
    <property type="nucleotide sequence ID" value="NZ_BAABHO010000009.1"/>
</dbReference>
<dbReference type="NCBIfam" id="TIGR02857">
    <property type="entry name" value="CydD"/>
    <property type="match status" value="1"/>
</dbReference>
<gene>
    <name evidence="10" type="primary">cydD</name>
    <name evidence="10" type="ORF">GCM10023200_15990</name>
</gene>
<evidence type="ECO:0000313" key="11">
    <source>
        <dbReference type="Proteomes" id="UP001500928"/>
    </source>
</evidence>
<proteinExistence type="predicted"/>
<dbReference type="PANTHER" id="PTHR24221:SF590">
    <property type="entry name" value="COMPONENT LINKED WITH THE ASSEMBLY OF CYTOCHROME' TRANSPORT TRANSMEMBRANE ATP-BINDING PROTEIN ABC TRANSPORTER CYDD-RELATED"/>
    <property type="match status" value="1"/>
</dbReference>
<feature type="domain" description="ABC transmembrane type-1" evidence="9">
    <location>
        <begin position="20"/>
        <end position="303"/>
    </location>
</feature>
<dbReference type="PROSITE" id="PS00211">
    <property type="entry name" value="ABC_TRANSPORTER_1"/>
    <property type="match status" value="1"/>
</dbReference>
<dbReference type="CDD" id="cd18584">
    <property type="entry name" value="ABC_6TM_AarD_CydD"/>
    <property type="match status" value="1"/>
</dbReference>
<dbReference type="InterPro" id="IPR027417">
    <property type="entry name" value="P-loop_NTPase"/>
</dbReference>
<dbReference type="SUPFAM" id="SSF52540">
    <property type="entry name" value="P-loop containing nucleoside triphosphate hydrolases"/>
    <property type="match status" value="2"/>
</dbReference>
<dbReference type="InterPro" id="IPR003439">
    <property type="entry name" value="ABC_transporter-like_ATP-bd"/>
</dbReference>
<feature type="domain" description="ABC transmembrane type-1" evidence="9">
    <location>
        <begin position="598"/>
        <end position="879"/>
    </location>
</feature>
<dbReference type="InterPro" id="IPR003593">
    <property type="entry name" value="AAA+_ATPase"/>
</dbReference>
<feature type="transmembrane region" description="Helical" evidence="7">
    <location>
        <begin position="274"/>
        <end position="291"/>
    </location>
</feature>
<evidence type="ECO:0000256" key="1">
    <source>
        <dbReference type="ARBA" id="ARBA00004651"/>
    </source>
</evidence>
<dbReference type="Pfam" id="PF00664">
    <property type="entry name" value="ABC_membrane"/>
    <property type="match status" value="1"/>
</dbReference>
<feature type="transmembrane region" description="Helical" evidence="7">
    <location>
        <begin position="159"/>
        <end position="180"/>
    </location>
</feature>
<dbReference type="PROSITE" id="PS50893">
    <property type="entry name" value="ABC_TRANSPORTER_2"/>
    <property type="match status" value="2"/>
</dbReference>
<dbReference type="Gene3D" id="1.20.1560.10">
    <property type="entry name" value="ABC transporter type 1, transmembrane domain"/>
    <property type="match status" value="2"/>
</dbReference>
<sequence length="1137" mass="116156">MKPLDPRLLRQVRPARTFVVLTAAAGVATAGLVVAQADLLSRVVARAFLDRTPLAALTGLLVGIAVVVAGRALLVWATEAAAVRASARVIGTLRADLVDHVLRLGPRDPRLPSTGELGTLATRGVDALDGYLRRYLPTLLLATTVPVLVGVRLLTADWIAAVIVAVTVPLIPLFMVLVGLRTRDDTARRWRALAVLGHHFLDLVAGLDVLVAFGRAGAQSGRLRAVADEYRRATMRTLRVAFLSALVLEVLATLSVALVAVSVGLRLAEGRLDLATGLLVIILAPEIYLPLRAVGARFHDSTEGLAAADDVFTVLGTPAASGAGARRPAPDPSRVPVRLEHVGVDGRGGPVLDGLDLTVGAAGTVGLRGPSGAGKSTVLDLVTGLRRPDRGRVTVGGVGLDDLDLDAWRARIAWVPQRPVLVAGTVAENIRLGRPGAQDDLVRDAAAAASVDVPLDTVVGERGAGLSTGQQRRVALARALVLDRPLLLLDEPTEGVDAETGSAMLIALPGALRGRSAIVVSHRPEVLAACDRIVDVPAEPAVVEAVLPAGSGAGAPTSPAAPAPEPVAVGVAVPAGAGRQGPLRRLRDAGRGRWPRLAVAVLLGAGALGSAVALTATSAWLISAAALQPPLLTLMVAIVAVRAFGLAKGVLRYLERLASHDVALRLGADLRVRLWQALVRRGPAAGGRRGDLLARLTGDVDAQQDVLVRGLVPAGSALLVAAGSVGLLAWLLPEAGLALAAGLLVAGVLAPVLAVLAGRRLARTTAAARAAVAAGTLEILDGAADLLVIGAAARRRRRLSRHDGELAVRTIAQARGAGLGAGVGVLGIGLATLGATVVGVLALAEGRLAPTVLAVLALTPLAVAELVAGLPDAAVRLAEAVPAARRLAELEDAPATVLDPAVPAAVPADPDLAAVSLAVRWPDAAREAVSGVSFAVPRGRRIVLAGPSGAGKSTVLAAVLRTLPAARGAVTLDGRDTATMAADDVRARIAWCGPAAHLFDSTLRENLRLARPDATDDALVAALQHARLGAWFAALPAGLDTPLGEHGGPVSGGERQRLAVARVLLADRPVLALDEPTAHLDAPTATALAAEIEELSRDRTTIIVSHRPAEFPALPVVTVSAPAGVGTRGARVVPVGP</sequence>
<evidence type="ECO:0000256" key="3">
    <source>
        <dbReference type="ARBA" id="ARBA00022741"/>
    </source>
</evidence>
<feature type="transmembrane region" description="Helical" evidence="7">
    <location>
        <begin position="711"/>
        <end position="731"/>
    </location>
</feature>
<dbReference type="InterPro" id="IPR036640">
    <property type="entry name" value="ABC1_TM_sf"/>
</dbReference>
<dbReference type="InterPro" id="IPR014216">
    <property type="entry name" value="ABC_transptr_CydD"/>
</dbReference>
<protein>
    <submittedName>
        <fullName evidence="10">Thiol reductant ABC exporter subunit CydD</fullName>
    </submittedName>
</protein>
<dbReference type="PANTHER" id="PTHR24221">
    <property type="entry name" value="ATP-BINDING CASSETTE SUB-FAMILY B"/>
    <property type="match status" value="1"/>
</dbReference>
<evidence type="ECO:0000259" key="8">
    <source>
        <dbReference type="PROSITE" id="PS50893"/>
    </source>
</evidence>
<feature type="domain" description="ABC transporter" evidence="8">
    <location>
        <begin position="337"/>
        <end position="563"/>
    </location>
</feature>
<dbReference type="PROSITE" id="PS50929">
    <property type="entry name" value="ABC_TM1F"/>
    <property type="match status" value="2"/>
</dbReference>
<keyword evidence="4" id="KW-0067">ATP-binding</keyword>
<evidence type="ECO:0000256" key="7">
    <source>
        <dbReference type="SAM" id="Phobius"/>
    </source>
</evidence>
<comment type="subcellular location">
    <subcellularLocation>
        <location evidence="1">Cell membrane</location>
        <topology evidence="1">Multi-pass membrane protein</topology>
    </subcellularLocation>
</comment>
<dbReference type="SUPFAM" id="SSF90123">
    <property type="entry name" value="ABC transporter transmembrane region"/>
    <property type="match status" value="2"/>
</dbReference>
<dbReference type="Proteomes" id="UP001500928">
    <property type="component" value="Unassembled WGS sequence"/>
</dbReference>
<dbReference type="Gene3D" id="3.40.50.300">
    <property type="entry name" value="P-loop containing nucleotide triphosphate hydrolases"/>
    <property type="match status" value="2"/>
</dbReference>
<evidence type="ECO:0000313" key="10">
    <source>
        <dbReference type="EMBL" id="GAA4783353.1"/>
    </source>
</evidence>
<evidence type="ECO:0000256" key="6">
    <source>
        <dbReference type="ARBA" id="ARBA00023136"/>
    </source>
</evidence>
<dbReference type="SMART" id="SM00382">
    <property type="entry name" value="AAA"/>
    <property type="match status" value="2"/>
</dbReference>
<dbReference type="InterPro" id="IPR017871">
    <property type="entry name" value="ABC_transporter-like_CS"/>
</dbReference>